<evidence type="ECO:0000256" key="3">
    <source>
        <dbReference type="ARBA" id="ARBA00038502"/>
    </source>
</evidence>
<dbReference type="CDD" id="cd04301">
    <property type="entry name" value="NAT_SF"/>
    <property type="match status" value="1"/>
</dbReference>
<keyword evidence="1 5" id="KW-0808">Transferase</keyword>
<dbReference type="eggNOG" id="COG1670">
    <property type="taxonomic scope" value="Bacteria"/>
</dbReference>
<dbReference type="EMBL" id="FNBD01000001">
    <property type="protein sequence ID" value="SDE51832.1"/>
    <property type="molecule type" value="Genomic_DNA"/>
</dbReference>
<reference evidence="6" key="1">
    <citation type="submission" date="2016-10" db="EMBL/GenBank/DDBJ databases">
        <authorList>
            <person name="Varghese N."/>
            <person name="Submissions S."/>
        </authorList>
    </citation>
    <scope>NUCLEOTIDE SEQUENCE [LARGE SCALE GENOMIC DNA]</scope>
    <source>
        <strain evidence="6">DSM 24729</strain>
    </source>
</reference>
<dbReference type="PANTHER" id="PTHR43792">
    <property type="entry name" value="GNAT FAMILY, PUTATIVE (AFU_ORTHOLOGUE AFUA_3G00765)-RELATED-RELATED"/>
    <property type="match status" value="1"/>
</dbReference>
<gene>
    <name evidence="5" type="ORF">SAMN04487992_101616</name>
</gene>
<proteinExistence type="inferred from homology"/>
<keyword evidence="2" id="KW-0012">Acyltransferase</keyword>
<keyword evidence="6" id="KW-1185">Reference proteome</keyword>
<evidence type="ECO:0000313" key="5">
    <source>
        <dbReference type="EMBL" id="SDE51832.1"/>
    </source>
</evidence>
<dbReference type="PANTHER" id="PTHR43792:SF8">
    <property type="entry name" value="[RIBOSOMAL PROTEIN US5]-ALANINE N-ACETYLTRANSFERASE"/>
    <property type="match status" value="1"/>
</dbReference>
<comment type="similarity">
    <text evidence="3">Belongs to the acetyltransferase family. RimJ subfamily.</text>
</comment>
<dbReference type="SUPFAM" id="SSF55729">
    <property type="entry name" value="Acyl-CoA N-acyltransferases (Nat)"/>
    <property type="match status" value="1"/>
</dbReference>
<accession>A0A1G7DK20</accession>
<evidence type="ECO:0000313" key="6">
    <source>
        <dbReference type="Proteomes" id="UP000182114"/>
    </source>
</evidence>
<dbReference type="InterPro" id="IPR000182">
    <property type="entry name" value="GNAT_dom"/>
</dbReference>
<evidence type="ECO:0000256" key="2">
    <source>
        <dbReference type="ARBA" id="ARBA00023315"/>
    </source>
</evidence>
<evidence type="ECO:0000259" key="4">
    <source>
        <dbReference type="Pfam" id="PF13302"/>
    </source>
</evidence>
<protein>
    <submittedName>
        <fullName evidence="5">Ribosomal-protein-alanine N-acetyltransferase</fullName>
    </submittedName>
</protein>
<sequence>MIIDCETHTIESISMKDNWRICNFAVTNTDRLKRYFPKTLKQNLTPTLSEIFVSQKVKDFKDKTEFLFTLKEKEKRTIIGLVYVKNIDYEIKRAELAYGIDYEYEGKGITSKTVRYISDWANKELGIETLQIIAHKTNTGSVKVAENNHYVWVKTLPKEHTPPNEAPLDMELYELHYER</sequence>
<dbReference type="GO" id="GO:0016747">
    <property type="term" value="F:acyltransferase activity, transferring groups other than amino-acyl groups"/>
    <property type="evidence" value="ECO:0007669"/>
    <property type="project" value="InterPro"/>
</dbReference>
<dbReference type="AlphaFoldDB" id="A0A1G7DK20"/>
<dbReference type="Gene3D" id="3.40.630.30">
    <property type="match status" value="1"/>
</dbReference>
<dbReference type="InterPro" id="IPR051531">
    <property type="entry name" value="N-acetyltransferase"/>
</dbReference>
<feature type="domain" description="N-acetyltransferase" evidence="4">
    <location>
        <begin position="26"/>
        <end position="149"/>
    </location>
</feature>
<dbReference type="InterPro" id="IPR016181">
    <property type="entry name" value="Acyl_CoA_acyltransferase"/>
</dbReference>
<organism evidence="5 6">
    <name type="scientific">Cellulophaga baltica</name>
    <dbReference type="NCBI Taxonomy" id="76594"/>
    <lineage>
        <taxon>Bacteria</taxon>
        <taxon>Pseudomonadati</taxon>
        <taxon>Bacteroidota</taxon>
        <taxon>Flavobacteriia</taxon>
        <taxon>Flavobacteriales</taxon>
        <taxon>Flavobacteriaceae</taxon>
        <taxon>Cellulophaga</taxon>
    </lineage>
</organism>
<dbReference type="Proteomes" id="UP000182114">
    <property type="component" value="Unassembled WGS sequence"/>
</dbReference>
<dbReference type="Pfam" id="PF13302">
    <property type="entry name" value="Acetyltransf_3"/>
    <property type="match status" value="1"/>
</dbReference>
<evidence type="ECO:0000256" key="1">
    <source>
        <dbReference type="ARBA" id="ARBA00022679"/>
    </source>
</evidence>
<name>A0A1G7DK20_9FLAO</name>
<dbReference type="RefSeq" id="WP_034665368.1">
    <property type="nucleotide sequence ID" value="NZ_FNBD01000001.1"/>
</dbReference>